<evidence type="ECO:0000256" key="2">
    <source>
        <dbReference type="ARBA" id="ARBA00022917"/>
    </source>
</evidence>
<dbReference type="InterPro" id="IPR034737">
    <property type="entry name" value="TCTP"/>
</dbReference>
<dbReference type="SUPFAM" id="SSF51316">
    <property type="entry name" value="Mss4-like"/>
    <property type="match status" value="1"/>
</dbReference>
<reference evidence="5 6" key="1">
    <citation type="submission" date="2015-04" db="EMBL/GenBank/DDBJ databases">
        <title>Complete genome sequence of Schizopora paradoxa KUC8140, a cosmopolitan wood degrader in East Asia.</title>
        <authorList>
            <consortium name="DOE Joint Genome Institute"/>
            <person name="Min B."/>
            <person name="Park H."/>
            <person name="Jang Y."/>
            <person name="Kim J.-J."/>
            <person name="Kim K.H."/>
            <person name="Pangilinan J."/>
            <person name="Lipzen A."/>
            <person name="Riley R."/>
            <person name="Grigoriev I.V."/>
            <person name="Spatafora J.W."/>
            <person name="Choi I.-G."/>
        </authorList>
    </citation>
    <scope>NUCLEOTIDE SEQUENCE [LARGE SCALE GENOMIC DNA]</scope>
    <source>
        <strain evidence="5 6">KUC8140</strain>
    </source>
</reference>
<sequence>MLLYTDVLTDDELITDAFDLKLVDDIVYEVDAKWINFKEGDIDIGANPSAEEQEESVESSEQRVINVVHSNRLQSTTFDKKSYLSYLKEYMKNLADKLPDDRKDAFKTQASAYAKKIVANFKDFEFYTGENMNPEGMVILLNYRKEDDTPYFIFWKDGLKEVKL</sequence>
<dbReference type="PANTHER" id="PTHR11991">
    <property type="entry name" value="TRANSLATIONALLY CONTROLLED TUMOR PROTEIN-RELATED"/>
    <property type="match status" value="1"/>
</dbReference>
<evidence type="ECO:0000256" key="3">
    <source>
        <dbReference type="PROSITE-ProRule" id="PRU01133"/>
    </source>
</evidence>
<dbReference type="OrthoDB" id="10248936at2759"/>
<dbReference type="PRINTS" id="PR01653">
    <property type="entry name" value="TCTPROTEIN"/>
</dbReference>
<dbReference type="InterPro" id="IPR018103">
    <property type="entry name" value="Translation_control_tumour_CS"/>
</dbReference>
<dbReference type="InParanoid" id="A0A0H2S1M4"/>
<comment type="similarity">
    <text evidence="3">Belongs to the TCTP family.</text>
</comment>
<dbReference type="PROSITE" id="PS51797">
    <property type="entry name" value="TCTP_3"/>
    <property type="match status" value="1"/>
</dbReference>
<dbReference type="InterPro" id="IPR011057">
    <property type="entry name" value="Mss4-like_sf"/>
</dbReference>
<proteinExistence type="inferred from homology"/>
<dbReference type="InterPro" id="IPR018105">
    <property type="entry name" value="Translational_control_tumour_p"/>
</dbReference>
<dbReference type="AlphaFoldDB" id="A0A0H2S1M4"/>
<accession>A0A0H2S1M4</accession>
<keyword evidence="2" id="KW-0648">Protein biosynthesis</keyword>
<dbReference type="GO" id="GO:0005737">
    <property type="term" value="C:cytoplasm"/>
    <property type="evidence" value="ECO:0007669"/>
    <property type="project" value="TreeGrafter"/>
</dbReference>
<protein>
    <recommendedName>
        <fullName evidence="1">Translationally-controlled tumor protein homolog</fullName>
    </recommendedName>
</protein>
<dbReference type="PANTHER" id="PTHR11991:SF0">
    <property type="entry name" value="TRANSLATIONALLY-CONTROLLED TUMOR PROTEIN"/>
    <property type="match status" value="1"/>
</dbReference>
<evidence type="ECO:0000313" key="5">
    <source>
        <dbReference type="EMBL" id="KLO15683.1"/>
    </source>
</evidence>
<evidence type="ECO:0000259" key="4">
    <source>
        <dbReference type="PROSITE" id="PS51797"/>
    </source>
</evidence>
<keyword evidence="6" id="KW-1185">Reference proteome</keyword>
<dbReference type="Proteomes" id="UP000053477">
    <property type="component" value="Unassembled WGS sequence"/>
</dbReference>
<dbReference type="Pfam" id="PF00838">
    <property type="entry name" value="TCTP"/>
    <property type="match status" value="1"/>
</dbReference>
<dbReference type="PROSITE" id="PS01002">
    <property type="entry name" value="TCTP_1"/>
    <property type="match status" value="1"/>
</dbReference>
<dbReference type="EMBL" id="KQ085926">
    <property type="protein sequence ID" value="KLO15683.1"/>
    <property type="molecule type" value="Genomic_DNA"/>
</dbReference>
<evidence type="ECO:0000256" key="1">
    <source>
        <dbReference type="ARBA" id="ARBA00014759"/>
    </source>
</evidence>
<dbReference type="InterPro" id="IPR011323">
    <property type="entry name" value="Mss4/transl-control_tumour"/>
</dbReference>
<evidence type="ECO:0000313" key="6">
    <source>
        <dbReference type="Proteomes" id="UP000053477"/>
    </source>
</evidence>
<dbReference type="GO" id="GO:0006412">
    <property type="term" value="P:translation"/>
    <property type="evidence" value="ECO:0007669"/>
    <property type="project" value="UniProtKB-KW"/>
</dbReference>
<dbReference type="Gene3D" id="2.170.150.10">
    <property type="entry name" value="Metal Binding Protein, Guanine Nucleotide Exchange Factor, Chain A"/>
    <property type="match status" value="1"/>
</dbReference>
<dbReference type="PROSITE" id="PS01003">
    <property type="entry name" value="TCTP_2"/>
    <property type="match status" value="1"/>
</dbReference>
<gene>
    <name evidence="5" type="ORF">SCHPADRAFT_251617</name>
</gene>
<dbReference type="FunCoup" id="A0A0H2S1M4">
    <property type="interactions" value="561"/>
</dbReference>
<dbReference type="FunFam" id="2.170.150.10:FF:000002">
    <property type="entry name" value="Translationally-controlled tumor protein homolog"/>
    <property type="match status" value="1"/>
</dbReference>
<dbReference type="STRING" id="27342.A0A0H2S1M4"/>
<name>A0A0H2S1M4_9AGAM</name>
<organism evidence="5 6">
    <name type="scientific">Schizopora paradoxa</name>
    <dbReference type="NCBI Taxonomy" id="27342"/>
    <lineage>
        <taxon>Eukaryota</taxon>
        <taxon>Fungi</taxon>
        <taxon>Dikarya</taxon>
        <taxon>Basidiomycota</taxon>
        <taxon>Agaricomycotina</taxon>
        <taxon>Agaricomycetes</taxon>
        <taxon>Hymenochaetales</taxon>
        <taxon>Schizoporaceae</taxon>
        <taxon>Schizopora</taxon>
    </lineage>
</organism>
<dbReference type="GO" id="GO:0005509">
    <property type="term" value="F:calcium ion binding"/>
    <property type="evidence" value="ECO:0007669"/>
    <property type="project" value="TreeGrafter"/>
</dbReference>
<feature type="domain" description="TCTP" evidence="4">
    <location>
        <begin position="1"/>
        <end position="164"/>
    </location>
</feature>